<keyword evidence="2" id="KW-1133">Transmembrane helix</keyword>
<feature type="transmembrane region" description="Helical" evidence="2">
    <location>
        <begin position="12"/>
        <end position="32"/>
    </location>
</feature>
<dbReference type="EMBL" id="AYSO01000009">
    <property type="protein sequence ID" value="KIE48400.1"/>
    <property type="molecule type" value="Genomic_DNA"/>
</dbReference>
<comment type="caution">
    <text evidence="3">The sequence shown here is derived from an EMBL/GenBank/DDBJ whole genome shotgun (WGS) entry which is preliminary data.</text>
</comment>
<dbReference type="RefSeq" id="WP_039629791.1">
    <property type="nucleotide sequence ID" value="NZ_AYSO01000009.1"/>
</dbReference>
<evidence type="ECO:0000313" key="3">
    <source>
        <dbReference type="EMBL" id="KIE48400.1"/>
    </source>
</evidence>
<keyword evidence="2" id="KW-0472">Membrane</keyword>
<evidence type="ECO:0000256" key="2">
    <source>
        <dbReference type="SAM" id="Phobius"/>
    </source>
</evidence>
<sequence length="140" mass="16306">MEKPQKKKNKVLLIAITILICISSIITVNFFGKGNHVKKVQAIATNTHSSSKEKDNNKEVNKSKNVSEDSKIEFIETFKEFDLNLKKHDATNQKIDNLIEEVEKYVEDIKKVDIIKELKITLNKISMNIREFFQFVDQFF</sequence>
<protein>
    <submittedName>
        <fullName evidence="3">Uncharacterized protein</fullName>
    </submittedName>
</protein>
<feature type="compositionally biased region" description="Basic and acidic residues" evidence="1">
    <location>
        <begin position="50"/>
        <end position="67"/>
    </location>
</feature>
<dbReference type="Proteomes" id="UP000031366">
    <property type="component" value="Unassembled WGS sequence"/>
</dbReference>
<evidence type="ECO:0000313" key="4">
    <source>
        <dbReference type="Proteomes" id="UP000031366"/>
    </source>
</evidence>
<proteinExistence type="predicted"/>
<reference evidence="3 4" key="1">
    <citation type="journal article" date="2015" name="Infect. Genet. Evol.">
        <title>Genomic sequences of six botulinum neurotoxin-producing strains representing three clostridial species illustrate the mobility and diversity of botulinum neurotoxin genes.</title>
        <authorList>
            <person name="Smith T.J."/>
            <person name="Hill K.K."/>
            <person name="Xie G."/>
            <person name="Foley B.T."/>
            <person name="Williamson C.H."/>
            <person name="Foster J.T."/>
            <person name="Johnson S.L."/>
            <person name="Chertkov O."/>
            <person name="Teshima H."/>
            <person name="Gibbons H.S."/>
            <person name="Johnsky L.A."/>
            <person name="Karavis M.A."/>
            <person name="Smith L.A."/>
        </authorList>
    </citation>
    <scope>NUCLEOTIDE SEQUENCE [LARGE SCALE GENOMIC DNA]</scope>
    <source>
        <strain evidence="3 4">CDC 2741</strain>
    </source>
</reference>
<accession>A0A0C1UME0</accession>
<feature type="region of interest" description="Disordered" evidence="1">
    <location>
        <begin position="47"/>
        <end position="67"/>
    </location>
</feature>
<keyword evidence="2" id="KW-0812">Transmembrane</keyword>
<gene>
    <name evidence="3" type="ORF">U732_4177</name>
</gene>
<organism evidence="3 4">
    <name type="scientific">Clostridium argentinense CDC 2741</name>
    <dbReference type="NCBI Taxonomy" id="1418104"/>
    <lineage>
        <taxon>Bacteria</taxon>
        <taxon>Bacillati</taxon>
        <taxon>Bacillota</taxon>
        <taxon>Clostridia</taxon>
        <taxon>Eubacteriales</taxon>
        <taxon>Clostridiaceae</taxon>
        <taxon>Clostridium</taxon>
    </lineage>
</organism>
<dbReference type="AlphaFoldDB" id="A0A0C1UME0"/>
<keyword evidence="4" id="KW-1185">Reference proteome</keyword>
<evidence type="ECO:0000256" key="1">
    <source>
        <dbReference type="SAM" id="MobiDB-lite"/>
    </source>
</evidence>
<name>A0A0C1UME0_9CLOT</name>